<evidence type="ECO:0000313" key="7">
    <source>
        <dbReference type="RefSeq" id="XP_035542276.1"/>
    </source>
</evidence>
<dbReference type="RefSeq" id="XP_035542272.1">
    <property type="nucleotide sequence ID" value="XM_035686379.1"/>
</dbReference>
<evidence type="ECO:0000313" key="5">
    <source>
        <dbReference type="RefSeq" id="XP_035542274.1"/>
    </source>
</evidence>
<accession>A0A6P9E2H8</accession>
<evidence type="ECO:0000313" key="1">
    <source>
        <dbReference type="Proteomes" id="UP000235220"/>
    </source>
</evidence>
<dbReference type="RefSeq" id="XP_035542273.1">
    <property type="nucleotide sequence ID" value="XM_035686380.1"/>
</dbReference>
<dbReference type="Proteomes" id="UP000235220">
    <property type="component" value="Chromosome 16"/>
</dbReference>
<dbReference type="PANTHER" id="PTHR31871">
    <property type="entry name" value="OS02G0137100 PROTEIN"/>
    <property type="match status" value="1"/>
</dbReference>
<name>A0A6P9E2H8_JUGRE</name>
<keyword evidence="1" id="KW-1185">Reference proteome</keyword>
<proteinExistence type="predicted"/>
<sequence>MVDSGSASISRNMSRRVICEEIDFVCGLIERCLQLYMNKNEVVETLLCLANIEPGFTTLVWQRLEEENAEFFKSYCVRVKLNKQIQLFNDLLEKQSELMNSSSPQSGIHCMPVNNPPLGYPILQQPSISFISQYPSYFVDRMPSCQAVHRIPSPGNFNPTQLCRRYSTFHSYLFYQVGESFKFCINGILWPSSLHFISDGRTWNGNTRLNATNNLHVENVEGLQLVSDGQNGPPKELQSLMQISWNSSVSDIAAGWQNLQDVGTPGNLFGRHHFTF</sequence>
<dbReference type="KEGG" id="jre:108981767"/>
<dbReference type="RefSeq" id="XP_035542276.1">
    <property type="nucleotide sequence ID" value="XM_035686383.1"/>
</dbReference>
<reference evidence="2 3" key="1">
    <citation type="submission" date="2025-04" db="UniProtKB">
        <authorList>
            <consortium name="RefSeq"/>
        </authorList>
    </citation>
    <scope>IDENTIFICATION</scope>
    <source>
        <tissue evidence="2 3">Leaves</tissue>
    </source>
</reference>
<organism evidence="1 6">
    <name type="scientific">Juglans regia</name>
    <name type="common">English walnut</name>
    <dbReference type="NCBI Taxonomy" id="51240"/>
    <lineage>
        <taxon>Eukaryota</taxon>
        <taxon>Viridiplantae</taxon>
        <taxon>Streptophyta</taxon>
        <taxon>Embryophyta</taxon>
        <taxon>Tracheophyta</taxon>
        <taxon>Spermatophyta</taxon>
        <taxon>Magnoliopsida</taxon>
        <taxon>eudicotyledons</taxon>
        <taxon>Gunneridae</taxon>
        <taxon>Pentapetalae</taxon>
        <taxon>rosids</taxon>
        <taxon>fabids</taxon>
        <taxon>Fagales</taxon>
        <taxon>Juglandaceae</taxon>
        <taxon>Juglans</taxon>
    </lineage>
</organism>
<dbReference type="RefSeq" id="XP_035542271.1">
    <property type="nucleotide sequence ID" value="XM_035686378.1"/>
</dbReference>
<evidence type="ECO:0000313" key="3">
    <source>
        <dbReference type="RefSeq" id="XP_035542272.1"/>
    </source>
</evidence>
<dbReference type="Pfam" id="PF09713">
    <property type="entry name" value="A_thal_3526"/>
    <property type="match status" value="1"/>
</dbReference>
<evidence type="ECO:0000313" key="8">
    <source>
        <dbReference type="RefSeq" id="XP_035542277.1"/>
    </source>
</evidence>
<evidence type="ECO:0000313" key="4">
    <source>
        <dbReference type="RefSeq" id="XP_035542273.1"/>
    </source>
</evidence>
<evidence type="ECO:0000313" key="6">
    <source>
        <dbReference type="RefSeq" id="XP_035542275.1"/>
    </source>
</evidence>
<dbReference type="InterPro" id="IPR006476">
    <property type="entry name" value="CHP01589_pln"/>
</dbReference>
<evidence type="ECO:0000313" key="2">
    <source>
        <dbReference type="RefSeq" id="XP_035542271.1"/>
    </source>
</evidence>
<dbReference type="OrthoDB" id="1620396at2759"/>
<dbReference type="RefSeq" id="XP_035542274.1">
    <property type="nucleotide sequence ID" value="XM_035686381.1"/>
</dbReference>
<dbReference type="PANTHER" id="PTHR31871:SF9">
    <property type="entry name" value="HELICASE WITH ZINC FINGER PROTEIN"/>
    <property type="match status" value="1"/>
</dbReference>
<dbReference type="RefSeq" id="XP_035542275.1">
    <property type="nucleotide sequence ID" value="XM_035686382.1"/>
</dbReference>
<dbReference type="GeneID" id="108981767"/>
<protein>
    <submittedName>
        <fullName evidence="2 3">Uncharacterized protein LOC108981767 isoform X1</fullName>
    </submittedName>
</protein>
<gene>
    <name evidence="2 3 4 5 6 7 8" type="primary">LOC108981767</name>
</gene>
<dbReference type="RefSeq" id="XP_035542277.1">
    <property type="nucleotide sequence ID" value="XM_035686384.1"/>
</dbReference>
<dbReference type="AlphaFoldDB" id="A0A6P9E2H8"/>
<dbReference type="NCBIfam" id="TIGR01589">
    <property type="entry name" value="A_thal_3526"/>
    <property type="match status" value="1"/>
</dbReference>